<dbReference type="EMBL" id="CP066802">
    <property type="protein sequence ID" value="QQM68143.1"/>
    <property type="molecule type" value="Genomic_DNA"/>
</dbReference>
<name>A0A7T7S2A9_9ACTO</name>
<feature type="transmembrane region" description="Helical" evidence="1">
    <location>
        <begin position="32"/>
        <end position="53"/>
    </location>
</feature>
<keyword evidence="1" id="KW-0812">Transmembrane</keyword>
<dbReference type="KEGG" id="awe:JG540_04760"/>
<protein>
    <submittedName>
        <fullName evidence="2">Uncharacterized protein</fullName>
    </submittedName>
</protein>
<feature type="transmembrane region" description="Helical" evidence="1">
    <location>
        <begin position="74"/>
        <end position="96"/>
    </location>
</feature>
<feature type="transmembrane region" description="Helical" evidence="1">
    <location>
        <begin position="116"/>
        <end position="137"/>
    </location>
</feature>
<keyword evidence="1" id="KW-1133">Transmembrane helix</keyword>
<reference evidence="2 3" key="1">
    <citation type="submission" date="2020-12" db="EMBL/GenBank/DDBJ databases">
        <authorList>
            <person name="Zhou J."/>
        </authorList>
    </citation>
    <scope>NUCLEOTIDE SEQUENCE [LARGE SCALE GENOMIC DNA]</scope>
    <source>
        <strain evidence="2 3">CCUG 61299</strain>
    </source>
</reference>
<evidence type="ECO:0000313" key="2">
    <source>
        <dbReference type="EMBL" id="QQM68143.1"/>
    </source>
</evidence>
<evidence type="ECO:0000313" key="3">
    <source>
        <dbReference type="Proteomes" id="UP000595895"/>
    </source>
</evidence>
<dbReference type="Proteomes" id="UP000595895">
    <property type="component" value="Chromosome"/>
</dbReference>
<keyword evidence="1" id="KW-0472">Membrane</keyword>
<proteinExistence type="predicted"/>
<sequence>MRWFALLMASIQVAMMLTDFHSWRLVLSQASAAVTTPWLFLAPLAAAGAAWTTRHLLPKGDQDTFSGLTPWHRSLYLQCLLTNGLLSCGVVLLGALTARTGCLLGGAPAGPLWWSYLFMAISIAWSAAAFGTLLSLLGSTSWFSALLAALLVFGRLFWISETSALTRSFLDGSPDSQLSSAGLASAAAEMIGMTVLALGLPALLRRLRPGGTALWPQGTGSRLRLLAASTGALSLLITASLLGPVTTARPAPTQPLCVGSQVSVCLWPEESAYLAEVSALSSSAAQVAQEHGITDDLVLYEVGLEGVPRLGDFQLVNGSTRFLAADISTALAVRLFTHFPDSCLSSDDRLHQEAQQQHFLLLSEVAAALELAVTGEPRPAGMHDTTGVDWEQVVHSLGSATTAERIDWVEQRRTQAQELIHRTCAP</sequence>
<keyword evidence="3" id="KW-1185">Reference proteome</keyword>
<accession>A0A7T7S2A9</accession>
<organism evidence="2 3">
    <name type="scientific">Actinomyces weissii</name>
    <dbReference type="NCBI Taxonomy" id="675090"/>
    <lineage>
        <taxon>Bacteria</taxon>
        <taxon>Bacillati</taxon>
        <taxon>Actinomycetota</taxon>
        <taxon>Actinomycetes</taxon>
        <taxon>Actinomycetales</taxon>
        <taxon>Actinomycetaceae</taxon>
        <taxon>Actinomyces</taxon>
    </lineage>
</organism>
<evidence type="ECO:0000256" key="1">
    <source>
        <dbReference type="SAM" id="Phobius"/>
    </source>
</evidence>
<dbReference type="AlphaFoldDB" id="A0A7T7S2A9"/>
<feature type="transmembrane region" description="Helical" evidence="1">
    <location>
        <begin position="180"/>
        <end position="204"/>
    </location>
</feature>
<feature type="transmembrane region" description="Helical" evidence="1">
    <location>
        <begin position="142"/>
        <end position="160"/>
    </location>
</feature>
<dbReference type="RefSeq" id="WP_200277676.1">
    <property type="nucleotide sequence ID" value="NZ_CP066802.1"/>
</dbReference>
<gene>
    <name evidence="2" type="ORF">JG540_04760</name>
</gene>
<feature type="transmembrane region" description="Helical" evidence="1">
    <location>
        <begin position="225"/>
        <end position="245"/>
    </location>
</feature>